<dbReference type="OrthoDB" id="340106at2"/>
<sequence length="212" mass="22858">MATYVDWRLRGPGVDLCNCDFGCPCQFNALPTHGKCEAAVGFHIVEGHFADTPLDDLNVACTFAWPGPIHEGQGQCQAFIDERASEAQRQALLTILSGQEQEPTAFFAIFASTVVTMHAPQFVPVEVRTDRTALTASIRVPGAIDGRVEPIRNPMDGSMHRAKVVLPEGFEFAEADCASATFRTTGAIALDYAGSNAMLYDLHMGPSGIIRA</sequence>
<dbReference type="RefSeq" id="WP_110680986.1">
    <property type="nucleotide sequence ID" value="NZ_CP154874.1"/>
</dbReference>
<gene>
    <name evidence="1" type="ORF">DMO17_03820</name>
</gene>
<organism evidence="1 2">
    <name type="scientific">Aquipseudomonas alcaligenes</name>
    <name type="common">Pseudomonas alcaligenes</name>
    <dbReference type="NCBI Taxonomy" id="43263"/>
    <lineage>
        <taxon>Bacteria</taxon>
        <taxon>Pseudomonadati</taxon>
        <taxon>Pseudomonadota</taxon>
        <taxon>Gammaproteobacteria</taxon>
        <taxon>Pseudomonadales</taxon>
        <taxon>Pseudomonadaceae</taxon>
        <taxon>Aquipseudomonas</taxon>
    </lineage>
</organism>
<evidence type="ECO:0000313" key="1">
    <source>
        <dbReference type="EMBL" id="PYC28314.1"/>
    </source>
</evidence>
<dbReference type="PIRSF" id="PIRSF033303">
    <property type="entry name" value="UCP033303"/>
    <property type="match status" value="1"/>
</dbReference>
<dbReference type="Pfam" id="PF07040">
    <property type="entry name" value="DUF1326"/>
    <property type="match status" value="1"/>
</dbReference>
<proteinExistence type="predicted"/>
<dbReference type="Proteomes" id="UP000248146">
    <property type="component" value="Unassembled WGS sequence"/>
</dbReference>
<evidence type="ECO:0000313" key="2">
    <source>
        <dbReference type="Proteomes" id="UP000248146"/>
    </source>
</evidence>
<protein>
    <recommendedName>
        <fullName evidence="3">DUF1326 domain-containing protein</fullName>
    </recommendedName>
</protein>
<dbReference type="InterPro" id="IPR014581">
    <property type="entry name" value="UCP033303"/>
</dbReference>
<name>A0A2V4LCD9_AQUAC</name>
<reference evidence="1 2" key="1">
    <citation type="submission" date="2018-06" db="EMBL/GenBank/DDBJ databases">
        <title>Pseudomonas diversity within urban Lake Michigan freshwaters.</title>
        <authorList>
            <person name="Batrich M."/>
            <person name="Hatzopoulos T."/>
            <person name="Putonti C."/>
        </authorList>
    </citation>
    <scope>NUCLEOTIDE SEQUENCE [LARGE SCALE GENOMIC DNA]</scope>
    <source>
        <strain evidence="1 2">MB-090714</strain>
    </source>
</reference>
<evidence type="ECO:0008006" key="3">
    <source>
        <dbReference type="Google" id="ProtNLM"/>
    </source>
</evidence>
<dbReference type="AlphaFoldDB" id="A0A2V4LCD9"/>
<dbReference type="InterPro" id="IPR009758">
    <property type="entry name" value="DUF1326"/>
</dbReference>
<accession>A0A2V4LCD9</accession>
<comment type="caution">
    <text evidence="1">The sequence shown here is derived from an EMBL/GenBank/DDBJ whole genome shotgun (WGS) entry which is preliminary data.</text>
</comment>
<dbReference type="EMBL" id="QJRX01000002">
    <property type="protein sequence ID" value="PYC28314.1"/>
    <property type="molecule type" value="Genomic_DNA"/>
</dbReference>